<dbReference type="InterPro" id="IPR001810">
    <property type="entry name" value="F-box_dom"/>
</dbReference>
<dbReference type="Pfam" id="PF24758">
    <property type="entry name" value="LRR_At5g56370"/>
    <property type="match status" value="1"/>
</dbReference>
<keyword evidence="3" id="KW-1185">Reference proteome</keyword>
<dbReference type="Pfam" id="PF08387">
    <property type="entry name" value="FBD"/>
    <property type="match status" value="1"/>
</dbReference>
<dbReference type="SUPFAM" id="SSF81383">
    <property type="entry name" value="F-box domain"/>
    <property type="match status" value="1"/>
</dbReference>
<evidence type="ECO:0000259" key="1">
    <source>
        <dbReference type="PROSITE" id="PS50181"/>
    </source>
</evidence>
<evidence type="ECO:0000313" key="2">
    <source>
        <dbReference type="EMBL" id="KAL1193025.1"/>
    </source>
</evidence>
<sequence length="424" mass="47908">MDRISELPDELLLRVLSLLPSAKDVVATMVLSKRWQFLWMFVPKLVFDDRYQDIYYARFSRFVDRSLILYKAPILETLHFKLGKTCGASDIHVWIRAADKCSVRELVIEIDTSSSAILPRSLYTECSMLVTLKLKNTILVDVSSSVSFPSLKTLGLLSVKYPSGDFVQRLLSNCPVLKDLRVEQCPGDNVNIFTVKVASLKSLCLHTSNDRVVEDAHGLVIDAPCLEWLDLLDNTGGFCIIENNMPNIVNAHIDVTYSLPGKIMTSITSVERLDLCLLTSKDAYPVGSIFCRLVYLKICTCETEWLNLLMRVLGDSPKLRALRLERYHACRASQSRPYWSEPSSVPECVLSNLETLEWEDYEGTEEEKEMAAFILRSGSCLKKVTINPISTSLLKKLEMIKDLSFSPRSSPTCRLSFDCCEGDQ</sequence>
<comment type="caution">
    <text evidence="2">The sequence shown here is derived from an EMBL/GenBank/DDBJ whole genome shotgun (WGS) entry which is preliminary data.</text>
</comment>
<dbReference type="InterPro" id="IPR006566">
    <property type="entry name" value="FBD"/>
</dbReference>
<dbReference type="SUPFAM" id="SSF52047">
    <property type="entry name" value="RNI-like"/>
    <property type="match status" value="1"/>
</dbReference>
<dbReference type="Proteomes" id="UP001558713">
    <property type="component" value="Unassembled WGS sequence"/>
</dbReference>
<dbReference type="InterPro" id="IPR036047">
    <property type="entry name" value="F-box-like_dom_sf"/>
</dbReference>
<dbReference type="Pfam" id="PF12937">
    <property type="entry name" value="F-box-like"/>
    <property type="match status" value="1"/>
</dbReference>
<dbReference type="InterPro" id="IPR055411">
    <property type="entry name" value="LRR_FXL15/At3g58940/PEG3-like"/>
</dbReference>
<dbReference type="PANTHER" id="PTHR31900:SF34">
    <property type="entry name" value="EMB|CAB62440.1-RELATED"/>
    <property type="match status" value="1"/>
</dbReference>
<protein>
    <submittedName>
        <fullName evidence="2">FBD-associated F-box protein</fullName>
    </submittedName>
</protein>
<dbReference type="EMBL" id="JBANAX010000800">
    <property type="protein sequence ID" value="KAL1193025.1"/>
    <property type="molecule type" value="Genomic_DNA"/>
</dbReference>
<dbReference type="PANTHER" id="PTHR31900">
    <property type="entry name" value="F-BOX/RNI SUPERFAMILY PROTEIN-RELATED"/>
    <property type="match status" value="1"/>
</dbReference>
<feature type="domain" description="F-box" evidence="1">
    <location>
        <begin position="1"/>
        <end position="54"/>
    </location>
</feature>
<dbReference type="SMART" id="SM00579">
    <property type="entry name" value="FBD"/>
    <property type="match status" value="1"/>
</dbReference>
<evidence type="ECO:0000313" key="3">
    <source>
        <dbReference type="Proteomes" id="UP001558713"/>
    </source>
</evidence>
<reference evidence="2 3" key="1">
    <citation type="submission" date="2024-04" db="EMBL/GenBank/DDBJ databases">
        <title>Genome assembly C_amara_ONT_v2.</title>
        <authorList>
            <person name="Yant L."/>
            <person name="Moore C."/>
            <person name="Slenker M."/>
        </authorList>
    </citation>
    <scope>NUCLEOTIDE SEQUENCE [LARGE SCALE GENOMIC DNA]</scope>
    <source>
        <tissue evidence="2">Leaf</tissue>
    </source>
</reference>
<dbReference type="Gene3D" id="1.20.1280.50">
    <property type="match status" value="1"/>
</dbReference>
<dbReference type="Gene3D" id="3.80.10.10">
    <property type="entry name" value="Ribonuclease Inhibitor"/>
    <property type="match status" value="1"/>
</dbReference>
<accession>A0ABD0ZEB6</accession>
<dbReference type="AlphaFoldDB" id="A0ABD0ZEB6"/>
<proteinExistence type="predicted"/>
<organism evidence="2 3">
    <name type="scientific">Cardamine amara subsp. amara</name>
    <dbReference type="NCBI Taxonomy" id="228776"/>
    <lineage>
        <taxon>Eukaryota</taxon>
        <taxon>Viridiplantae</taxon>
        <taxon>Streptophyta</taxon>
        <taxon>Embryophyta</taxon>
        <taxon>Tracheophyta</taxon>
        <taxon>Spermatophyta</taxon>
        <taxon>Magnoliopsida</taxon>
        <taxon>eudicotyledons</taxon>
        <taxon>Gunneridae</taxon>
        <taxon>Pentapetalae</taxon>
        <taxon>rosids</taxon>
        <taxon>malvids</taxon>
        <taxon>Brassicales</taxon>
        <taxon>Brassicaceae</taxon>
        <taxon>Cardamineae</taxon>
        <taxon>Cardamine</taxon>
    </lineage>
</organism>
<dbReference type="InterPro" id="IPR032675">
    <property type="entry name" value="LRR_dom_sf"/>
</dbReference>
<dbReference type="InterPro" id="IPR050232">
    <property type="entry name" value="FBL13/AtMIF1-like"/>
</dbReference>
<dbReference type="PROSITE" id="PS50181">
    <property type="entry name" value="FBOX"/>
    <property type="match status" value="1"/>
</dbReference>
<gene>
    <name evidence="2" type="ORF">V5N11_026075</name>
</gene>
<name>A0ABD0ZEB6_CARAN</name>